<dbReference type="PANTHER" id="PTHR35529:SF1">
    <property type="entry name" value="MANGANESE EFFLUX PUMP MNTP-RELATED"/>
    <property type="match status" value="1"/>
</dbReference>
<name>A0A938XPD8_9FIRM</name>
<organism evidence="6 7">
    <name type="scientific">Halanaerobacter jeridensis</name>
    <dbReference type="NCBI Taxonomy" id="706427"/>
    <lineage>
        <taxon>Bacteria</taxon>
        <taxon>Bacillati</taxon>
        <taxon>Bacillota</taxon>
        <taxon>Clostridia</taxon>
        <taxon>Halanaerobiales</taxon>
        <taxon>Halobacteroidaceae</taxon>
        <taxon>Halanaerobacter</taxon>
    </lineage>
</organism>
<evidence type="ECO:0000256" key="1">
    <source>
        <dbReference type="ARBA" id="ARBA00022475"/>
    </source>
</evidence>
<dbReference type="RefSeq" id="WP_204701227.1">
    <property type="nucleotide sequence ID" value="NZ_JAFBDQ010000005.1"/>
</dbReference>
<feature type="transmembrane region" description="Helical" evidence="5">
    <location>
        <begin position="65"/>
        <end position="83"/>
    </location>
</feature>
<evidence type="ECO:0000313" key="6">
    <source>
        <dbReference type="EMBL" id="MBM7556452.1"/>
    </source>
</evidence>
<gene>
    <name evidence="6" type="ORF">JOC47_001295</name>
</gene>
<evidence type="ECO:0000256" key="2">
    <source>
        <dbReference type="ARBA" id="ARBA00022692"/>
    </source>
</evidence>
<dbReference type="InterPro" id="IPR003810">
    <property type="entry name" value="Mntp/YtaF"/>
</dbReference>
<accession>A0A938XPD8</accession>
<dbReference type="Pfam" id="PF02659">
    <property type="entry name" value="Mntp"/>
    <property type="match status" value="1"/>
</dbReference>
<evidence type="ECO:0000313" key="7">
    <source>
        <dbReference type="Proteomes" id="UP000774000"/>
    </source>
</evidence>
<keyword evidence="7" id="KW-1185">Reference proteome</keyword>
<evidence type="ECO:0000256" key="3">
    <source>
        <dbReference type="ARBA" id="ARBA00022989"/>
    </source>
</evidence>
<proteinExistence type="predicted"/>
<dbReference type="AlphaFoldDB" id="A0A938XPD8"/>
<feature type="transmembrane region" description="Helical" evidence="5">
    <location>
        <begin position="129"/>
        <end position="151"/>
    </location>
</feature>
<keyword evidence="2 5" id="KW-0812">Transmembrane</keyword>
<evidence type="ECO:0000256" key="4">
    <source>
        <dbReference type="ARBA" id="ARBA00023136"/>
    </source>
</evidence>
<dbReference type="EMBL" id="JAFBDQ010000005">
    <property type="protein sequence ID" value="MBM7556452.1"/>
    <property type="molecule type" value="Genomic_DNA"/>
</dbReference>
<sequence length="181" mass="19776">MLNIIFIALALALDAFAVALGVGCGTQMKLREKSGIVISFAFFQFLFALLGAGLGNYIDKNIFNITGYISGTMILLIGMLLLWEGYKDDEACMYANLEFWTYIVLGISVSIDALGVGFSALYNFDLSLIFGNTLIIGLITAILTGTSFIVVKYIKNFLIVEKYADYIGGVVLIIFGLKMII</sequence>
<dbReference type="PANTHER" id="PTHR35529">
    <property type="entry name" value="MANGANESE EFFLUX PUMP MNTP-RELATED"/>
    <property type="match status" value="1"/>
</dbReference>
<dbReference type="Proteomes" id="UP000774000">
    <property type="component" value="Unassembled WGS sequence"/>
</dbReference>
<comment type="caution">
    <text evidence="6">The sequence shown here is derived from an EMBL/GenBank/DDBJ whole genome shotgun (WGS) entry which is preliminary data.</text>
</comment>
<keyword evidence="1" id="KW-1003">Cell membrane</keyword>
<feature type="transmembrane region" description="Helical" evidence="5">
    <location>
        <begin position="163"/>
        <end position="180"/>
    </location>
</feature>
<feature type="transmembrane region" description="Helical" evidence="5">
    <location>
        <begin position="37"/>
        <end position="58"/>
    </location>
</feature>
<protein>
    <submittedName>
        <fullName evidence="6">Mn2+ efflux pump MntP</fullName>
    </submittedName>
</protein>
<feature type="transmembrane region" description="Helical" evidence="5">
    <location>
        <begin position="99"/>
        <end position="122"/>
    </location>
</feature>
<keyword evidence="3 5" id="KW-1133">Transmembrane helix</keyword>
<reference evidence="6" key="1">
    <citation type="submission" date="2021-01" db="EMBL/GenBank/DDBJ databases">
        <title>Genomic Encyclopedia of Type Strains, Phase IV (KMG-IV): sequencing the most valuable type-strain genomes for metagenomic binning, comparative biology and taxonomic classification.</title>
        <authorList>
            <person name="Goeker M."/>
        </authorList>
    </citation>
    <scope>NUCLEOTIDE SEQUENCE</scope>
    <source>
        <strain evidence="6">DSM 23230</strain>
    </source>
</reference>
<evidence type="ECO:0000256" key="5">
    <source>
        <dbReference type="SAM" id="Phobius"/>
    </source>
</evidence>
<keyword evidence="4 5" id="KW-0472">Membrane</keyword>